<protein>
    <submittedName>
        <fullName evidence="1">Uncharacterized protein</fullName>
    </submittedName>
</protein>
<proteinExistence type="predicted"/>
<gene>
    <name evidence="1" type="ORF">Y1Q_0022901</name>
</gene>
<evidence type="ECO:0000313" key="1">
    <source>
        <dbReference type="EMBL" id="KYO31840.1"/>
    </source>
</evidence>
<name>A0A151N4X3_ALLMI</name>
<keyword evidence="2" id="KW-1185">Reference proteome</keyword>
<sequence>MIPLLKLCCHALLKETRKKVVKLDNPLRAPSRATRILVGLRGTLQHQVSRQAMLEKENFTVVKPEQPTLGPGFVNLVHC</sequence>
<dbReference type="AlphaFoldDB" id="A0A151N4X3"/>
<dbReference type="EMBL" id="AKHW03004053">
    <property type="protein sequence ID" value="KYO31840.1"/>
    <property type="molecule type" value="Genomic_DNA"/>
</dbReference>
<accession>A0A151N4X3</accession>
<dbReference type="Proteomes" id="UP000050525">
    <property type="component" value="Unassembled WGS sequence"/>
</dbReference>
<organism evidence="1 2">
    <name type="scientific">Alligator mississippiensis</name>
    <name type="common">American alligator</name>
    <dbReference type="NCBI Taxonomy" id="8496"/>
    <lineage>
        <taxon>Eukaryota</taxon>
        <taxon>Metazoa</taxon>
        <taxon>Chordata</taxon>
        <taxon>Craniata</taxon>
        <taxon>Vertebrata</taxon>
        <taxon>Euteleostomi</taxon>
        <taxon>Archelosauria</taxon>
        <taxon>Archosauria</taxon>
        <taxon>Crocodylia</taxon>
        <taxon>Alligatoridae</taxon>
        <taxon>Alligatorinae</taxon>
        <taxon>Alligator</taxon>
    </lineage>
</organism>
<reference evidence="1 2" key="1">
    <citation type="journal article" date="2012" name="Genome Biol.">
        <title>Sequencing three crocodilian genomes to illuminate the evolution of archosaurs and amniotes.</title>
        <authorList>
            <person name="St John J.A."/>
            <person name="Braun E.L."/>
            <person name="Isberg S.R."/>
            <person name="Miles L.G."/>
            <person name="Chong A.Y."/>
            <person name="Gongora J."/>
            <person name="Dalzell P."/>
            <person name="Moran C."/>
            <person name="Bed'hom B."/>
            <person name="Abzhanov A."/>
            <person name="Burgess S.C."/>
            <person name="Cooksey A.M."/>
            <person name="Castoe T.A."/>
            <person name="Crawford N.G."/>
            <person name="Densmore L.D."/>
            <person name="Drew J.C."/>
            <person name="Edwards S.V."/>
            <person name="Faircloth B.C."/>
            <person name="Fujita M.K."/>
            <person name="Greenwold M.J."/>
            <person name="Hoffmann F.G."/>
            <person name="Howard J.M."/>
            <person name="Iguchi T."/>
            <person name="Janes D.E."/>
            <person name="Khan S.Y."/>
            <person name="Kohno S."/>
            <person name="de Koning A.J."/>
            <person name="Lance S.L."/>
            <person name="McCarthy F.M."/>
            <person name="McCormack J.E."/>
            <person name="Merchant M.E."/>
            <person name="Peterson D.G."/>
            <person name="Pollock D.D."/>
            <person name="Pourmand N."/>
            <person name="Raney B.J."/>
            <person name="Roessler K.A."/>
            <person name="Sanford J.R."/>
            <person name="Sawyer R.H."/>
            <person name="Schmidt C.J."/>
            <person name="Triplett E.W."/>
            <person name="Tuberville T.D."/>
            <person name="Venegas-Anaya M."/>
            <person name="Howard J.T."/>
            <person name="Jarvis E.D."/>
            <person name="Guillette L.J.Jr."/>
            <person name="Glenn T.C."/>
            <person name="Green R.E."/>
            <person name="Ray D.A."/>
        </authorList>
    </citation>
    <scope>NUCLEOTIDE SEQUENCE [LARGE SCALE GENOMIC DNA]</scope>
    <source>
        <strain evidence="1">KSC_2009_1</strain>
    </source>
</reference>
<evidence type="ECO:0000313" key="2">
    <source>
        <dbReference type="Proteomes" id="UP000050525"/>
    </source>
</evidence>
<comment type="caution">
    <text evidence="1">The sequence shown here is derived from an EMBL/GenBank/DDBJ whole genome shotgun (WGS) entry which is preliminary data.</text>
</comment>